<reference evidence="3 4" key="1">
    <citation type="submission" date="2023-08" db="EMBL/GenBank/DDBJ databases">
        <title>Black Yeasts Isolated from many extreme environments.</title>
        <authorList>
            <person name="Coleine C."/>
            <person name="Stajich J.E."/>
            <person name="Selbmann L."/>
        </authorList>
    </citation>
    <scope>NUCLEOTIDE SEQUENCE [LARGE SCALE GENOMIC DNA]</scope>
    <source>
        <strain evidence="3 4">CCFEE 5792</strain>
    </source>
</reference>
<dbReference type="PANTHER" id="PTHR37919">
    <property type="entry name" value="PROTEIN CBG05606"/>
    <property type="match status" value="1"/>
</dbReference>
<protein>
    <recommendedName>
        <fullName evidence="5">EXPERA domain-containing protein</fullName>
    </recommendedName>
</protein>
<evidence type="ECO:0008006" key="5">
    <source>
        <dbReference type="Google" id="ProtNLM"/>
    </source>
</evidence>
<feature type="region of interest" description="Disordered" evidence="1">
    <location>
        <begin position="1"/>
        <end position="27"/>
    </location>
</feature>
<gene>
    <name evidence="3" type="ORF">LTR84_004880</name>
</gene>
<dbReference type="Proteomes" id="UP001358417">
    <property type="component" value="Unassembled WGS sequence"/>
</dbReference>
<keyword evidence="2" id="KW-0812">Transmembrane</keyword>
<feature type="compositionally biased region" description="Polar residues" evidence="1">
    <location>
        <begin position="1"/>
        <end position="17"/>
    </location>
</feature>
<keyword evidence="4" id="KW-1185">Reference proteome</keyword>
<evidence type="ECO:0000256" key="1">
    <source>
        <dbReference type="SAM" id="MobiDB-lite"/>
    </source>
</evidence>
<accession>A0AAV9NS73</accession>
<sequence>MVSTRATTNGSTTSAKKASSRHGASNPRFRHKIPPMFIIWLTISLPLVMWDTGYIFLRPHSMPGGKYHVPIWKPYALYGSVDYVYGWPAWDSHSGFTAAQASLNVAETLMYLYYMVVVWGSEAKALYGFESVGTLFYGNHEKVVVGEGMAKAVLVLFSALVMTISKTVLYWLNEYFSGFAGIGHNSAWNLFWLWILPNGLWLIFPTYMLVLLGNELVAGLDGGPDEKEE</sequence>
<evidence type="ECO:0000313" key="4">
    <source>
        <dbReference type="Proteomes" id="UP001358417"/>
    </source>
</evidence>
<keyword evidence="2" id="KW-1133">Transmembrane helix</keyword>
<evidence type="ECO:0000256" key="2">
    <source>
        <dbReference type="SAM" id="Phobius"/>
    </source>
</evidence>
<feature type="transmembrane region" description="Helical" evidence="2">
    <location>
        <begin position="152"/>
        <end position="171"/>
    </location>
</feature>
<dbReference type="PANTHER" id="PTHR37919:SF2">
    <property type="entry name" value="EXPERA DOMAIN-CONTAINING PROTEIN"/>
    <property type="match status" value="1"/>
</dbReference>
<organism evidence="3 4">
    <name type="scientific">Exophiala bonariae</name>
    <dbReference type="NCBI Taxonomy" id="1690606"/>
    <lineage>
        <taxon>Eukaryota</taxon>
        <taxon>Fungi</taxon>
        <taxon>Dikarya</taxon>
        <taxon>Ascomycota</taxon>
        <taxon>Pezizomycotina</taxon>
        <taxon>Eurotiomycetes</taxon>
        <taxon>Chaetothyriomycetidae</taxon>
        <taxon>Chaetothyriales</taxon>
        <taxon>Herpotrichiellaceae</taxon>
        <taxon>Exophiala</taxon>
    </lineage>
</organism>
<dbReference type="EMBL" id="JAVRRD010000002">
    <property type="protein sequence ID" value="KAK5062805.1"/>
    <property type="molecule type" value="Genomic_DNA"/>
</dbReference>
<dbReference type="GeneID" id="89973058"/>
<feature type="transmembrane region" description="Helical" evidence="2">
    <location>
        <begin position="37"/>
        <end position="57"/>
    </location>
</feature>
<comment type="caution">
    <text evidence="3">The sequence shown here is derived from an EMBL/GenBank/DDBJ whole genome shotgun (WGS) entry which is preliminary data.</text>
</comment>
<dbReference type="AlphaFoldDB" id="A0AAV9NS73"/>
<proteinExistence type="predicted"/>
<feature type="transmembrane region" description="Helical" evidence="2">
    <location>
        <begin position="191"/>
        <end position="212"/>
    </location>
</feature>
<evidence type="ECO:0000313" key="3">
    <source>
        <dbReference type="EMBL" id="KAK5062805.1"/>
    </source>
</evidence>
<keyword evidence="2" id="KW-0472">Membrane</keyword>
<dbReference type="RefSeq" id="XP_064711077.1">
    <property type="nucleotide sequence ID" value="XM_064848453.1"/>
</dbReference>
<name>A0AAV9NS73_9EURO</name>